<comment type="similarity">
    <text evidence="1">Belongs to the AB hydrolase superfamily.</text>
</comment>
<reference evidence="5" key="2">
    <citation type="submission" date="2021-01" db="EMBL/GenBank/DDBJ databases">
        <authorList>
            <person name="Schikora-Tamarit M.A."/>
        </authorList>
    </citation>
    <scope>NUCLEOTIDE SEQUENCE</scope>
    <source>
        <strain evidence="5">CBS6341</strain>
    </source>
</reference>
<evidence type="ECO:0000256" key="1">
    <source>
        <dbReference type="ARBA" id="ARBA00008645"/>
    </source>
</evidence>
<evidence type="ECO:0000256" key="3">
    <source>
        <dbReference type="ARBA" id="ARBA00022801"/>
    </source>
</evidence>
<gene>
    <name evidence="5" type="ORF">WICMUC_002933</name>
</gene>
<comment type="caution">
    <text evidence="5">The sequence shown here is derived from an EMBL/GenBank/DDBJ whole genome shotgun (WGS) entry which is preliminary data.</text>
</comment>
<dbReference type="Pfam" id="PF00561">
    <property type="entry name" value="Abhydrolase_1"/>
    <property type="match status" value="1"/>
</dbReference>
<dbReference type="GO" id="GO:0016740">
    <property type="term" value="F:transferase activity"/>
    <property type="evidence" value="ECO:0007669"/>
    <property type="project" value="UniProtKB-KW"/>
</dbReference>
<name>A0A9P8PN54_9ASCO</name>
<evidence type="ECO:0000313" key="5">
    <source>
        <dbReference type="EMBL" id="KAH3675101.1"/>
    </source>
</evidence>
<evidence type="ECO:0000256" key="2">
    <source>
        <dbReference type="ARBA" id="ARBA00022679"/>
    </source>
</evidence>
<protein>
    <recommendedName>
        <fullName evidence="4">AB hydrolase-1 domain-containing protein</fullName>
    </recommendedName>
</protein>
<evidence type="ECO:0000259" key="4">
    <source>
        <dbReference type="Pfam" id="PF00561"/>
    </source>
</evidence>
<keyword evidence="2" id="KW-0808">Transferase</keyword>
<proteinExistence type="inferred from homology"/>
<organism evidence="5 6">
    <name type="scientific">Wickerhamomyces mucosus</name>
    <dbReference type="NCBI Taxonomy" id="1378264"/>
    <lineage>
        <taxon>Eukaryota</taxon>
        <taxon>Fungi</taxon>
        <taxon>Dikarya</taxon>
        <taxon>Ascomycota</taxon>
        <taxon>Saccharomycotina</taxon>
        <taxon>Saccharomycetes</taxon>
        <taxon>Phaffomycetales</taxon>
        <taxon>Wickerhamomycetaceae</taxon>
        <taxon>Wickerhamomyces</taxon>
    </lineage>
</organism>
<dbReference type="AlphaFoldDB" id="A0A9P8PN54"/>
<dbReference type="PANTHER" id="PTHR46118:SF4">
    <property type="entry name" value="PROTEIN ABHD11"/>
    <property type="match status" value="1"/>
</dbReference>
<dbReference type="InterPro" id="IPR029058">
    <property type="entry name" value="AB_hydrolase_fold"/>
</dbReference>
<reference evidence="5" key="1">
    <citation type="journal article" date="2021" name="Open Biol.">
        <title>Shared evolutionary footprints suggest mitochondrial oxidative damage underlies multiple complex I losses in fungi.</title>
        <authorList>
            <person name="Schikora-Tamarit M.A."/>
            <person name="Marcet-Houben M."/>
            <person name="Nosek J."/>
            <person name="Gabaldon T."/>
        </authorList>
    </citation>
    <scope>NUCLEOTIDE SEQUENCE</scope>
    <source>
        <strain evidence="5">CBS6341</strain>
    </source>
</reference>
<dbReference type="Gene3D" id="3.40.50.1820">
    <property type="entry name" value="alpha/beta hydrolase"/>
    <property type="match status" value="1"/>
</dbReference>
<evidence type="ECO:0000313" key="6">
    <source>
        <dbReference type="Proteomes" id="UP000769528"/>
    </source>
</evidence>
<dbReference type="SUPFAM" id="SSF53474">
    <property type="entry name" value="alpha/beta-Hydrolases"/>
    <property type="match status" value="1"/>
</dbReference>
<sequence length="317" mass="36207">MRSSSSLLNKAIKQLPIISSEDLKLSFDLYQPPTSVNTFFKPHDPIVYLHGFYGSKETNKLECKNLANLTHTQVYALDFRNHGDSQHALPFDYNTLTEDLVQFCHNQNLKKVNLVGFSLGAKVSLLTALKHPSLVNSAVIIENAPVANHSAIPLVQIAHDLLYQLIEREDKIPIYDTEWREKAHRILGEIVKNKALIQYLLKNLSNKFPKNHIIDYDEGYVHLKPPVRLFTKEIISSLFDWPIDELESGAKFDGPVKVIKGSFSNFINQAGINAYNEYFTNYSIDELKTSHLVLTERPQLCIQIISEFINHQRFSSN</sequence>
<dbReference type="EMBL" id="JAEUBF010000782">
    <property type="protein sequence ID" value="KAH3675101.1"/>
    <property type="molecule type" value="Genomic_DNA"/>
</dbReference>
<dbReference type="GO" id="GO:0052689">
    <property type="term" value="F:carboxylic ester hydrolase activity"/>
    <property type="evidence" value="ECO:0007669"/>
    <property type="project" value="TreeGrafter"/>
</dbReference>
<dbReference type="Proteomes" id="UP000769528">
    <property type="component" value="Unassembled WGS sequence"/>
</dbReference>
<dbReference type="InterPro" id="IPR000073">
    <property type="entry name" value="AB_hydrolase_1"/>
</dbReference>
<dbReference type="OrthoDB" id="8119704at2759"/>
<feature type="domain" description="AB hydrolase-1" evidence="4">
    <location>
        <begin position="45"/>
        <end position="175"/>
    </location>
</feature>
<keyword evidence="3" id="KW-0378">Hydrolase</keyword>
<dbReference type="PANTHER" id="PTHR46118">
    <property type="entry name" value="PROTEIN ABHD11"/>
    <property type="match status" value="1"/>
</dbReference>
<accession>A0A9P8PN54</accession>
<keyword evidence="6" id="KW-1185">Reference proteome</keyword>